<evidence type="ECO:0000256" key="3">
    <source>
        <dbReference type="ARBA" id="ARBA00022759"/>
    </source>
</evidence>
<evidence type="ECO:0000256" key="5">
    <source>
        <dbReference type="ARBA" id="ARBA00035648"/>
    </source>
</evidence>
<dbReference type="OrthoDB" id="9771229at2"/>
<evidence type="ECO:0000259" key="7">
    <source>
        <dbReference type="Pfam" id="PF08340"/>
    </source>
</evidence>
<dbReference type="Pfam" id="PF03755">
    <property type="entry name" value="YicC-like_N"/>
    <property type="match status" value="1"/>
</dbReference>
<keyword evidence="2" id="KW-0540">Nuclease</keyword>
<dbReference type="EMBL" id="LOCK01000050">
    <property type="protein sequence ID" value="KTE90079.1"/>
    <property type="molecule type" value="Genomic_DNA"/>
</dbReference>
<keyword evidence="3" id="KW-0255">Endonuclease</keyword>
<evidence type="ECO:0008006" key="10">
    <source>
        <dbReference type="Google" id="ProtNLM"/>
    </source>
</evidence>
<protein>
    <recommendedName>
        <fullName evidence="10">YicC family protein</fullName>
    </recommendedName>
</protein>
<accession>A0A0W1JG88</accession>
<dbReference type="PANTHER" id="PTHR30636">
    <property type="entry name" value="UPF0701 PROTEIN YICC"/>
    <property type="match status" value="1"/>
</dbReference>
<keyword evidence="4" id="KW-0378">Hydrolase</keyword>
<feature type="domain" description="Endoribonuclease YicC-like C-terminal" evidence="7">
    <location>
        <begin position="177"/>
        <end position="293"/>
    </location>
</feature>
<feature type="domain" description="Endoribonuclease YicC-like N-terminal" evidence="6">
    <location>
        <begin position="3"/>
        <end position="156"/>
    </location>
</feature>
<dbReference type="InterPro" id="IPR013527">
    <property type="entry name" value="YicC-like_N"/>
</dbReference>
<gene>
    <name evidence="8" type="ORF">AT727_09125</name>
</gene>
<evidence type="ECO:0000256" key="4">
    <source>
        <dbReference type="ARBA" id="ARBA00022801"/>
    </source>
</evidence>
<dbReference type="PANTHER" id="PTHR30636:SF3">
    <property type="entry name" value="UPF0701 PROTEIN YICC"/>
    <property type="match status" value="1"/>
</dbReference>
<proteinExistence type="inferred from homology"/>
<evidence type="ECO:0000259" key="6">
    <source>
        <dbReference type="Pfam" id="PF03755"/>
    </source>
</evidence>
<sequence>MANSMTGFGRGEASGYGYQFTIELKAVNHRFFETSVRMPRHLNSLEDRIRKILQSKINRGRIDVYVNVKETEEKKRLVKVDKDLALSYDKTLKELALALNTTYETDIYRLAALPEVFDLEDTDIDLELIWEPLSRAVAEALNGFTAMRQVEGEGLAADLLHRLHTIMLAKDEIAGYTDSIVIDYQTRLQERIEVLLGDKAILDEARLANEVAFFADRASITEELVRLQSHIDQGREALQSSEPVGRKLDFLVQEMNREINTIGSKANNLSITQHVVQMKSELEKIREQVQNLE</sequence>
<evidence type="ECO:0000313" key="8">
    <source>
        <dbReference type="EMBL" id="KTE90079.1"/>
    </source>
</evidence>
<dbReference type="Proteomes" id="UP000054623">
    <property type="component" value="Unassembled WGS sequence"/>
</dbReference>
<comment type="caution">
    <text evidence="8">The sequence shown here is derived from an EMBL/GenBank/DDBJ whole genome shotgun (WGS) entry which is preliminary data.</text>
</comment>
<evidence type="ECO:0000256" key="1">
    <source>
        <dbReference type="ARBA" id="ARBA00001968"/>
    </source>
</evidence>
<dbReference type="AlphaFoldDB" id="A0A0W1JG88"/>
<comment type="cofactor">
    <cofactor evidence="1">
        <name>a divalent metal cation</name>
        <dbReference type="ChEBI" id="CHEBI:60240"/>
    </cofactor>
</comment>
<dbReference type="NCBIfam" id="TIGR00255">
    <property type="entry name" value="YicC/YloC family endoribonuclease"/>
    <property type="match status" value="1"/>
</dbReference>
<comment type="similarity">
    <text evidence="5">Belongs to the YicC/YloC family.</text>
</comment>
<dbReference type="GO" id="GO:0016787">
    <property type="term" value="F:hydrolase activity"/>
    <property type="evidence" value="ECO:0007669"/>
    <property type="project" value="UniProtKB-KW"/>
</dbReference>
<dbReference type="InterPro" id="IPR005229">
    <property type="entry name" value="YicC/YloC-like"/>
</dbReference>
<name>A0A0W1JG88_DESHA</name>
<dbReference type="Pfam" id="PF08340">
    <property type="entry name" value="YicC-like_C"/>
    <property type="match status" value="1"/>
</dbReference>
<reference evidence="8 9" key="1">
    <citation type="submission" date="2015-12" db="EMBL/GenBank/DDBJ databases">
        <title>Draft Genome Sequence of Desulfitobacterium hafniense Strain DH, a Sulfate-reducing Bacterium Isolated from Paddy Soils.</title>
        <authorList>
            <person name="Bao P."/>
            <person name="Zhang X."/>
            <person name="Li G."/>
        </authorList>
    </citation>
    <scope>NUCLEOTIDE SEQUENCE [LARGE SCALE GENOMIC DNA]</scope>
    <source>
        <strain evidence="8 9">DH</strain>
    </source>
</reference>
<organism evidence="8 9">
    <name type="scientific">Desulfitobacterium hafniense</name>
    <name type="common">Desulfitobacterium frappieri</name>
    <dbReference type="NCBI Taxonomy" id="49338"/>
    <lineage>
        <taxon>Bacteria</taxon>
        <taxon>Bacillati</taxon>
        <taxon>Bacillota</taxon>
        <taxon>Clostridia</taxon>
        <taxon>Eubacteriales</taxon>
        <taxon>Desulfitobacteriaceae</taxon>
        <taxon>Desulfitobacterium</taxon>
    </lineage>
</organism>
<dbReference type="GO" id="GO:0004521">
    <property type="term" value="F:RNA endonuclease activity"/>
    <property type="evidence" value="ECO:0007669"/>
    <property type="project" value="InterPro"/>
</dbReference>
<evidence type="ECO:0000313" key="9">
    <source>
        <dbReference type="Proteomes" id="UP000054623"/>
    </source>
</evidence>
<dbReference type="RefSeq" id="WP_005811868.1">
    <property type="nucleotide sequence ID" value="NZ_CABKQQ010000034.1"/>
</dbReference>
<evidence type="ECO:0000256" key="2">
    <source>
        <dbReference type="ARBA" id="ARBA00022722"/>
    </source>
</evidence>
<dbReference type="InterPro" id="IPR013551">
    <property type="entry name" value="YicC-like_C"/>
</dbReference>